<dbReference type="EMBL" id="QWKX01000040">
    <property type="protein sequence ID" value="RIH76584.1"/>
    <property type="molecule type" value="Genomic_DNA"/>
</dbReference>
<dbReference type="InterPro" id="IPR015424">
    <property type="entry name" value="PyrdxlP-dep_Trfase"/>
</dbReference>
<dbReference type="GO" id="GO:0042286">
    <property type="term" value="F:glutamate-1-semialdehyde 2,1-aminomutase activity"/>
    <property type="evidence" value="ECO:0007669"/>
    <property type="project" value="UniProtKB-EC"/>
</dbReference>
<dbReference type="Gene3D" id="3.40.640.10">
    <property type="entry name" value="Type I PLP-dependent aspartate aminotransferase-like (Major domain)"/>
    <property type="match status" value="1"/>
</dbReference>
<dbReference type="AlphaFoldDB" id="A0A399DWL1"/>
<evidence type="ECO:0000256" key="1">
    <source>
        <dbReference type="ARBA" id="ARBA00001933"/>
    </source>
</evidence>
<dbReference type="PANTHER" id="PTHR43713:SF3">
    <property type="entry name" value="GLUTAMATE-1-SEMIALDEHYDE 2,1-AMINOMUTASE 1, CHLOROPLASTIC-RELATED"/>
    <property type="match status" value="1"/>
</dbReference>
<accession>A0A399DWL1</accession>
<dbReference type="InterPro" id="IPR015422">
    <property type="entry name" value="PyrdxlP-dep_Trfase_small"/>
</dbReference>
<organism evidence="4 5">
    <name type="scientific">Meiothermus taiwanensis</name>
    <dbReference type="NCBI Taxonomy" id="172827"/>
    <lineage>
        <taxon>Bacteria</taxon>
        <taxon>Thermotogati</taxon>
        <taxon>Deinococcota</taxon>
        <taxon>Deinococci</taxon>
        <taxon>Thermales</taxon>
        <taxon>Thermaceae</taxon>
        <taxon>Meiothermus</taxon>
    </lineage>
</organism>
<dbReference type="SUPFAM" id="SSF53383">
    <property type="entry name" value="PLP-dependent transferases"/>
    <property type="match status" value="1"/>
</dbReference>
<comment type="cofactor">
    <cofactor evidence="1">
        <name>pyridoxal 5'-phosphate</name>
        <dbReference type="ChEBI" id="CHEBI:597326"/>
    </cofactor>
</comment>
<dbReference type="GO" id="GO:0008483">
    <property type="term" value="F:transaminase activity"/>
    <property type="evidence" value="ECO:0007669"/>
    <property type="project" value="InterPro"/>
</dbReference>
<dbReference type="OrthoDB" id="9801052at2"/>
<comment type="similarity">
    <text evidence="3">Belongs to the class-III pyridoxal-phosphate-dependent aminotransferase family.</text>
</comment>
<evidence type="ECO:0000256" key="2">
    <source>
        <dbReference type="ARBA" id="ARBA00022898"/>
    </source>
</evidence>
<dbReference type="PANTHER" id="PTHR43713">
    <property type="entry name" value="GLUTAMATE-1-SEMIALDEHYDE 2,1-AMINOMUTASE"/>
    <property type="match status" value="1"/>
</dbReference>
<gene>
    <name evidence="4" type="primary">hemL_1</name>
    <name evidence="4" type="ORF">Mcate_01712</name>
</gene>
<reference evidence="4 5" key="1">
    <citation type="submission" date="2018-08" db="EMBL/GenBank/DDBJ databases">
        <title>Meiothermus cateniformans JCM 15151 genome sequencing project.</title>
        <authorList>
            <person name="Da Costa M.S."/>
            <person name="Albuquerque L."/>
            <person name="Raposo P."/>
            <person name="Froufe H.J.C."/>
            <person name="Barroso C.S."/>
            <person name="Egas C."/>
        </authorList>
    </citation>
    <scope>NUCLEOTIDE SEQUENCE [LARGE SCALE GENOMIC DNA]</scope>
    <source>
        <strain evidence="4 5">JCM 15151</strain>
    </source>
</reference>
<dbReference type="EC" id="5.4.3.8" evidence="4"/>
<dbReference type="Gene3D" id="3.90.1150.10">
    <property type="entry name" value="Aspartate Aminotransferase, domain 1"/>
    <property type="match status" value="1"/>
</dbReference>
<name>A0A399DWL1_9DEIN</name>
<dbReference type="RefSeq" id="WP_027886671.1">
    <property type="nucleotide sequence ID" value="NZ_JBHSXZ010000023.1"/>
</dbReference>
<dbReference type="InterPro" id="IPR015421">
    <property type="entry name" value="PyrdxlP-dep_Trfase_major"/>
</dbReference>
<dbReference type="NCBIfam" id="NF005453">
    <property type="entry name" value="PRK07046.1"/>
    <property type="match status" value="1"/>
</dbReference>
<evidence type="ECO:0000313" key="4">
    <source>
        <dbReference type="EMBL" id="RIH76584.1"/>
    </source>
</evidence>
<comment type="caution">
    <text evidence="4">The sequence shown here is derived from an EMBL/GenBank/DDBJ whole genome shotgun (WGS) entry which is preliminary data.</text>
</comment>
<dbReference type="Proteomes" id="UP000266089">
    <property type="component" value="Unassembled WGS sequence"/>
</dbReference>
<keyword evidence="2 3" id="KW-0663">Pyridoxal phosphate</keyword>
<keyword evidence="4" id="KW-0413">Isomerase</keyword>
<dbReference type="InterPro" id="IPR005814">
    <property type="entry name" value="Aminotrans_3"/>
</dbReference>
<evidence type="ECO:0000256" key="3">
    <source>
        <dbReference type="RuleBase" id="RU003560"/>
    </source>
</evidence>
<evidence type="ECO:0000313" key="5">
    <source>
        <dbReference type="Proteomes" id="UP000266089"/>
    </source>
</evidence>
<sequence length="453" mass="49610">MPHTATIDRNKVRALMQAEQQRFAEQHPRSQSLYQRAQHSLLAGVPMHWMTRWPGGFPIFVAEARGATFRDVDGHEYIDLCLGDTGAMTGHAPAAALPAIVDQLHKGITTMLPSENAFWVAEELQRRFGLKYWQFALSATDANRFALRLARAITARPRVLVFHGCYHGTVDEAYAWLVDGKPASRPGNIGPQVDPTLTTKVVEWNDPEALEEALRPGDVAAVLAEPVMTNVGIVQPAPGFHQALRELTRRYGTLLILDETHTLSAGPGGYTRAHGLEPDLLTVGKPLGSGIPSAAYGFSEEVGRQAQAVIQPPYADTGGIGGTLAANALSLAAMRATLEHVLTEENYAHMIALGSQLEAEVQEVMARYHLPWHVTRVGCRVEYLFRPNPAQNGSEALAGQDPDLDPFIHLFMLNRGILLTPFHNMTLISPETTAAQVRRHTEVFEEAVRALIG</sequence>
<dbReference type="GO" id="GO:0030170">
    <property type="term" value="F:pyridoxal phosphate binding"/>
    <property type="evidence" value="ECO:0007669"/>
    <property type="project" value="InterPro"/>
</dbReference>
<proteinExistence type="inferred from homology"/>
<protein>
    <submittedName>
        <fullName evidence="4">Glutamate-1-semialdehyde 2,1-aminomutase</fullName>
        <ecNumber evidence="4">5.4.3.8</ecNumber>
    </submittedName>
</protein>
<dbReference type="Pfam" id="PF00202">
    <property type="entry name" value="Aminotran_3"/>
    <property type="match status" value="1"/>
</dbReference>